<sequence length="111" mass="11739">SFCAASGGWGDLHLAAATGNLSLVKSLVEKGYDIDERMMDRSTPLHLAAANGWVPVIDYLMEKGASLDVVDVGGLTPLQKALTTQQQKSVQALSGWKAKGVNVVLLSINTK</sequence>
<accession>A0A7J6PZB9</accession>
<evidence type="ECO:0000313" key="3">
    <source>
        <dbReference type="Proteomes" id="UP000553632"/>
    </source>
</evidence>
<organism evidence="2 3">
    <name type="scientific">Perkinsus olseni</name>
    <name type="common">Perkinsus atlanticus</name>
    <dbReference type="NCBI Taxonomy" id="32597"/>
    <lineage>
        <taxon>Eukaryota</taxon>
        <taxon>Sar</taxon>
        <taxon>Alveolata</taxon>
        <taxon>Perkinsozoa</taxon>
        <taxon>Perkinsea</taxon>
        <taxon>Perkinsida</taxon>
        <taxon>Perkinsidae</taxon>
        <taxon>Perkinsus</taxon>
    </lineage>
</organism>
<dbReference type="InterPro" id="IPR036770">
    <property type="entry name" value="Ankyrin_rpt-contain_sf"/>
</dbReference>
<keyword evidence="1" id="KW-0040">ANK repeat</keyword>
<name>A0A7J6PZB9_PEROL</name>
<dbReference type="PANTHER" id="PTHR22677:SF4">
    <property type="entry name" value="USHER SYNDROME TYPE-1G PROTEIN-LIKE PROTEIN"/>
    <property type="match status" value="1"/>
</dbReference>
<feature type="repeat" description="ANK" evidence="1">
    <location>
        <begin position="7"/>
        <end position="39"/>
    </location>
</feature>
<dbReference type="SMART" id="SM00248">
    <property type="entry name" value="ANK"/>
    <property type="match status" value="2"/>
</dbReference>
<dbReference type="Proteomes" id="UP000553632">
    <property type="component" value="Unassembled WGS sequence"/>
</dbReference>
<feature type="repeat" description="ANK" evidence="1">
    <location>
        <begin position="40"/>
        <end position="72"/>
    </location>
</feature>
<dbReference type="Pfam" id="PF12796">
    <property type="entry name" value="Ank_2"/>
    <property type="match status" value="1"/>
</dbReference>
<dbReference type="PANTHER" id="PTHR22677">
    <property type="entry name" value="ANKYRIN REPEAT DOMAIN-CONTAINING PROTEIN 60"/>
    <property type="match status" value="1"/>
</dbReference>
<evidence type="ECO:0000256" key="1">
    <source>
        <dbReference type="PROSITE-ProRule" id="PRU00023"/>
    </source>
</evidence>
<dbReference type="SUPFAM" id="SSF48403">
    <property type="entry name" value="Ankyrin repeat"/>
    <property type="match status" value="1"/>
</dbReference>
<dbReference type="PROSITE" id="PS50088">
    <property type="entry name" value="ANK_REPEAT"/>
    <property type="match status" value="2"/>
</dbReference>
<dbReference type="InterPro" id="IPR002110">
    <property type="entry name" value="Ankyrin_rpt"/>
</dbReference>
<evidence type="ECO:0000313" key="2">
    <source>
        <dbReference type="EMBL" id="KAF4701267.1"/>
    </source>
</evidence>
<comment type="caution">
    <text evidence="2">The sequence shown here is derived from an EMBL/GenBank/DDBJ whole genome shotgun (WGS) entry which is preliminary data.</text>
</comment>
<keyword evidence="3" id="KW-1185">Reference proteome</keyword>
<gene>
    <name evidence="2" type="primary">ANKRD42_12</name>
    <name evidence="2" type="ORF">FOZ63_033233</name>
</gene>
<dbReference type="AlphaFoldDB" id="A0A7J6PZB9"/>
<reference evidence="2 3" key="1">
    <citation type="submission" date="2020-04" db="EMBL/GenBank/DDBJ databases">
        <title>Perkinsus olseni comparative genomics.</title>
        <authorList>
            <person name="Bogema D.R."/>
        </authorList>
    </citation>
    <scope>NUCLEOTIDE SEQUENCE [LARGE SCALE GENOMIC DNA]</scope>
    <source>
        <strain evidence="2 3">ATCC PRA-207</strain>
    </source>
</reference>
<feature type="non-terminal residue" evidence="2">
    <location>
        <position position="1"/>
    </location>
</feature>
<dbReference type="PROSITE" id="PS50297">
    <property type="entry name" value="ANK_REP_REGION"/>
    <property type="match status" value="2"/>
</dbReference>
<proteinExistence type="predicted"/>
<dbReference type="InterPro" id="IPR039323">
    <property type="entry name" value="ANKRD_45/46/60"/>
</dbReference>
<dbReference type="EMBL" id="JABANO010036763">
    <property type="protein sequence ID" value="KAF4701267.1"/>
    <property type="molecule type" value="Genomic_DNA"/>
</dbReference>
<protein>
    <submittedName>
        <fullName evidence="2">Ankyrin Repeat Protein</fullName>
    </submittedName>
</protein>
<dbReference type="Gene3D" id="1.25.40.20">
    <property type="entry name" value="Ankyrin repeat-containing domain"/>
    <property type="match status" value="1"/>
</dbReference>